<evidence type="ECO:0000256" key="4">
    <source>
        <dbReference type="ARBA" id="ARBA00022989"/>
    </source>
</evidence>
<keyword evidence="8" id="KW-1185">Reference proteome</keyword>
<evidence type="ECO:0000313" key="8">
    <source>
        <dbReference type="Proteomes" id="UP001228113"/>
    </source>
</evidence>
<accession>A0AA48GME1</accession>
<proteinExistence type="predicted"/>
<dbReference type="AlphaFoldDB" id="A0AA48GME1"/>
<evidence type="ECO:0000256" key="5">
    <source>
        <dbReference type="ARBA" id="ARBA00023136"/>
    </source>
</evidence>
<feature type="transmembrane region" description="Helical" evidence="6">
    <location>
        <begin position="42"/>
        <end position="61"/>
    </location>
</feature>
<evidence type="ECO:0000256" key="6">
    <source>
        <dbReference type="SAM" id="Phobius"/>
    </source>
</evidence>
<dbReference type="RefSeq" id="WP_243329234.1">
    <property type="nucleotide sequence ID" value="NZ_AP027081.1"/>
</dbReference>
<name>A0AA48GME1_9BACT</name>
<keyword evidence="2" id="KW-1003">Cell membrane</keyword>
<dbReference type="PANTHER" id="PTHR30086">
    <property type="entry name" value="ARGININE EXPORTER PROTEIN ARGO"/>
    <property type="match status" value="1"/>
</dbReference>
<evidence type="ECO:0000313" key="7">
    <source>
        <dbReference type="EMBL" id="BDU75761.1"/>
    </source>
</evidence>
<evidence type="ECO:0000256" key="1">
    <source>
        <dbReference type="ARBA" id="ARBA00004651"/>
    </source>
</evidence>
<gene>
    <name evidence="7" type="ORF">METESE_07190</name>
</gene>
<feature type="transmembrane region" description="Helical" evidence="6">
    <location>
        <begin position="6"/>
        <end position="30"/>
    </location>
</feature>
<keyword evidence="3 6" id="KW-0812">Transmembrane</keyword>
<dbReference type="InterPro" id="IPR001123">
    <property type="entry name" value="LeuE-type"/>
</dbReference>
<protein>
    <recommendedName>
        <fullName evidence="9">Threonine/homoserine/homoserine lactone efflux protein</fullName>
    </recommendedName>
</protein>
<organism evidence="7 8">
    <name type="scientific">Mesoterricola sediminis</name>
    <dbReference type="NCBI Taxonomy" id="2927980"/>
    <lineage>
        <taxon>Bacteria</taxon>
        <taxon>Pseudomonadati</taxon>
        <taxon>Acidobacteriota</taxon>
        <taxon>Holophagae</taxon>
        <taxon>Holophagales</taxon>
        <taxon>Holophagaceae</taxon>
        <taxon>Mesoterricola</taxon>
    </lineage>
</organism>
<reference evidence="7" key="1">
    <citation type="journal article" date="2023" name="Int. J. Syst. Evol. Microbiol.">
        <title>Mesoterricola silvestris gen. nov., sp. nov., Mesoterricola sediminis sp. nov., Geothrix oryzae sp. nov., Geothrix edaphica sp. nov., Geothrix rubra sp. nov., and Geothrix limicola sp. nov., six novel members of Acidobacteriota isolated from soils.</title>
        <authorList>
            <person name="Itoh H."/>
            <person name="Sugisawa Y."/>
            <person name="Mise K."/>
            <person name="Xu Z."/>
            <person name="Kuniyasu M."/>
            <person name="Ushijima N."/>
            <person name="Kawano K."/>
            <person name="Kobayashi E."/>
            <person name="Shiratori Y."/>
            <person name="Masuda Y."/>
            <person name="Senoo K."/>
        </authorList>
    </citation>
    <scope>NUCLEOTIDE SEQUENCE</scope>
    <source>
        <strain evidence="7">W786</strain>
    </source>
</reference>
<feature type="transmembrane region" description="Helical" evidence="6">
    <location>
        <begin position="185"/>
        <end position="205"/>
    </location>
</feature>
<dbReference type="GO" id="GO:0015171">
    <property type="term" value="F:amino acid transmembrane transporter activity"/>
    <property type="evidence" value="ECO:0007669"/>
    <property type="project" value="TreeGrafter"/>
</dbReference>
<dbReference type="EMBL" id="AP027081">
    <property type="protein sequence ID" value="BDU75761.1"/>
    <property type="molecule type" value="Genomic_DNA"/>
</dbReference>
<dbReference type="KEGG" id="msea:METESE_07190"/>
<dbReference type="GO" id="GO:0005886">
    <property type="term" value="C:plasma membrane"/>
    <property type="evidence" value="ECO:0007669"/>
    <property type="project" value="UniProtKB-SubCell"/>
</dbReference>
<evidence type="ECO:0000256" key="2">
    <source>
        <dbReference type="ARBA" id="ARBA00022475"/>
    </source>
</evidence>
<dbReference type="PANTHER" id="PTHR30086:SF20">
    <property type="entry name" value="ARGININE EXPORTER PROTEIN ARGO-RELATED"/>
    <property type="match status" value="1"/>
</dbReference>
<comment type="subcellular location">
    <subcellularLocation>
        <location evidence="1">Cell membrane</location>
        <topology evidence="1">Multi-pass membrane protein</topology>
    </subcellularLocation>
</comment>
<keyword evidence="5 6" id="KW-0472">Membrane</keyword>
<feature type="transmembrane region" description="Helical" evidence="6">
    <location>
        <begin position="152"/>
        <end position="173"/>
    </location>
</feature>
<sequence length="214" mass="22542">MLAAVLVGFLFGFIGSMPVAGPIAMLVLRLGLNHDMRHARNVALGGAVAEAGYALLAYYGLSTVLERHPMVLPATRIAGAALCLILGVILLGHKPKPPQERPQEARTRGLKRSLAGGFLITAVNPTLIVSWTAALTALHATGLFILDPRRAIPFAVGVLGGIITWFITLLALVRRFKSRLSHAAIHGFIRVMGGLLAAGGAWVGVRAVLALRVG</sequence>
<evidence type="ECO:0000256" key="3">
    <source>
        <dbReference type="ARBA" id="ARBA00022692"/>
    </source>
</evidence>
<evidence type="ECO:0008006" key="9">
    <source>
        <dbReference type="Google" id="ProtNLM"/>
    </source>
</evidence>
<feature type="transmembrane region" description="Helical" evidence="6">
    <location>
        <begin position="73"/>
        <end position="92"/>
    </location>
</feature>
<keyword evidence="4 6" id="KW-1133">Transmembrane helix</keyword>
<dbReference type="Pfam" id="PF01810">
    <property type="entry name" value="LysE"/>
    <property type="match status" value="1"/>
</dbReference>
<feature type="transmembrane region" description="Helical" evidence="6">
    <location>
        <begin position="113"/>
        <end position="146"/>
    </location>
</feature>
<dbReference type="Proteomes" id="UP001228113">
    <property type="component" value="Chromosome"/>
</dbReference>